<evidence type="ECO:0000313" key="3">
    <source>
        <dbReference type="Proteomes" id="UP000651452"/>
    </source>
</evidence>
<keyword evidence="3" id="KW-1185">Reference proteome</keyword>
<sequence>MRTTNVLLALMSFFAIALVTARACKEGSLQCGGGDPGGAVFACKNGAWEVLVVCHTAESCKNDPIAHCTWASANTGSADSDPVSGFEGLSIEVSAATDSKDTTADTAQDSTAGSNDSPYWDVCTPCIRHNDYCRQSCAWQGDECNATCNWKTCSVNLTTGDLRQPTVACDHVCKWPCH</sequence>
<name>A0A8H7J552_9PLEO</name>
<protein>
    <submittedName>
        <fullName evidence="2">Uncharacterized protein</fullName>
    </submittedName>
</protein>
<proteinExistence type="predicted"/>
<comment type="caution">
    <text evidence="2">The sequence shown here is derived from an EMBL/GenBank/DDBJ whole genome shotgun (WGS) entry which is preliminary data.</text>
</comment>
<feature type="chain" id="PRO_5034394183" evidence="1">
    <location>
        <begin position="22"/>
        <end position="178"/>
    </location>
</feature>
<evidence type="ECO:0000256" key="1">
    <source>
        <dbReference type="SAM" id="SignalP"/>
    </source>
</evidence>
<organism evidence="2 3">
    <name type="scientific">Ascochyta lentis</name>
    <dbReference type="NCBI Taxonomy" id="205686"/>
    <lineage>
        <taxon>Eukaryota</taxon>
        <taxon>Fungi</taxon>
        <taxon>Dikarya</taxon>
        <taxon>Ascomycota</taxon>
        <taxon>Pezizomycotina</taxon>
        <taxon>Dothideomycetes</taxon>
        <taxon>Pleosporomycetidae</taxon>
        <taxon>Pleosporales</taxon>
        <taxon>Pleosporineae</taxon>
        <taxon>Didymellaceae</taxon>
        <taxon>Ascochyta</taxon>
    </lineage>
</organism>
<dbReference type="Proteomes" id="UP000651452">
    <property type="component" value="Unassembled WGS sequence"/>
</dbReference>
<dbReference type="AlphaFoldDB" id="A0A8H7J552"/>
<gene>
    <name evidence="2" type="ORF">EKO04_005628</name>
</gene>
<dbReference type="OrthoDB" id="3784924at2759"/>
<evidence type="ECO:0000313" key="2">
    <source>
        <dbReference type="EMBL" id="KAF9696677.1"/>
    </source>
</evidence>
<reference evidence="2" key="1">
    <citation type="submission" date="2018-12" db="EMBL/GenBank/DDBJ databases">
        <authorList>
            <person name="Syme R.A."/>
            <person name="Farfan-Caceres L."/>
            <person name="Lichtenzveig J."/>
        </authorList>
    </citation>
    <scope>NUCLEOTIDE SEQUENCE</scope>
    <source>
        <strain evidence="2">Al4</strain>
    </source>
</reference>
<keyword evidence="1" id="KW-0732">Signal</keyword>
<reference evidence="2" key="2">
    <citation type="submission" date="2020-09" db="EMBL/GenBank/DDBJ databases">
        <title>Reference genome assembly for Australian Ascochyta lentis isolate Al4.</title>
        <authorList>
            <person name="Lee R.C."/>
            <person name="Farfan-Caceres L.M."/>
            <person name="Debler J.W."/>
            <person name="Williams A.H."/>
            <person name="Henares B.M."/>
        </authorList>
    </citation>
    <scope>NUCLEOTIDE SEQUENCE</scope>
    <source>
        <strain evidence="2">Al4</strain>
    </source>
</reference>
<feature type="signal peptide" evidence="1">
    <location>
        <begin position="1"/>
        <end position="21"/>
    </location>
</feature>
<accession>A0A8H7J552</accession>
<dbReference type="EMBL" id="RZGK01000009">
    <property type="protein sequence ID" value="KAF9696677.1"/>
    <property type="molecule type" value="Genomic_DNA"/>
</dbReference>